<proteinExistence type="predicted"/>
<evidence type="ECO:0000313" key="2">
    <source>
        <dbReference type="Proteomes" id="UP000294886"/>
    </source>
</evidence>
<name>A0A4R2JKQ8_9THEO</name>
<dbReference type="Proteomes" id="UP000294886">
    <property type="component" value="Unassembled WGS sequence"/>
</dbReference>
<gene>
    <name evidence="1" type="ORF">EV203_12916</name>
</gene>
<accession>A0A4R2JKQ8</accession>
<dbReference type="AlphaFoldDB" id="A0A4R2JKQ8"/>
<protein>
    <submittedName>
        <fullName evidence="1">Uncharacterized protein</fullName>
    </submittedName>
</protein>
<sequence length="139" mass="16742">MEAKSYWEDKNILNKVKKAWEQKQKWDEDKAYNYLKEKVEELAKKYYENGSYGAITWIEKHNPTLNQKHNEAMEKVNQAFREKSISKLYEGVAELYSVFAEIEEAYKKAKEMAKKYEVDIYTIYWDEEIKAYKIVSKNL</sequence>
<reference evidence="1 2" key="1">
    <citation type="submission" date="2019-03" db="EMBL/GenBank/DDBJ databases">
        <title>Genomic Encyclopedia of Type Strains, Phase IV (KMG-IV): sequencing the most valuable type-strain genomes for metagenomic binning, comparative biology and taxonomic classification.</title>
        <authorList>
            <person name="Goeker M."/>
        </authorList>
    </citation>
    <scope>NUCLEOTIDE SEQUENCE [LARGE SCALE GENOMIC DNA]</scope>
    <source>
        <strain evidence="1 2">DSM 13054</strain>
    </source>
</reference>
<evidence type="ECO:0000313" key="1">
    <source>
        <dbReference type="EMBL" id="TCO57646.1"/>
    </source>
</evidence>
<dbReference type="RefSeq" id="WP_012268862.1">
    <property type="nucleotide sequence ID" value="NZ_SLWU01000029.1"/>
</dbReference>
<comment type="caution">
    <text evidence="1">The sequence shown here is derived from an EMBL/GenBank/DDBJ whole genome shotgun (WGS) entry which is preliminary data.</text>
</comment>
<dbReference type="EMBL" id="SLWU01000029">
    <property type="protein sequence ID" value="TCO57646.1"/>
    <property type="molecule type" value="Genomic_DNA"/>
</dbReference>
<organism evidence="1 2">
    <name type="scientific">Caldanaerobacter subterraneus</name>
    <dbReference type="NCBI Taxonomy" id="911092"/>
    <lineage>
        <taxon>Bacteria</taxon>
        <taxon>Bacillati</taxon>
        <taxon>Bacillota</taxon>
        <taxon>Clostridia</taxon>
        <taxon>Thermoanaerobacterales</taxon>
        <taxon>Thermoanaerobacteraceae</taxon>
        <taxon>Caldanaerobacter</taxon>
    </lineage>
</organism>